<sequence length="892" mass="98928">MSSNEATGSKLEEVGDPGAIGGAGRQPLEYREGSGLLWQNAGSSITPVVFDSVRYRSWRRGILRALSVKNKTGFINGKIKKPAPTSPMYDQWERCDNMVTSWILNSLSKDLADSLQYELSSLTQGNLDVTGYYTNINRLWEELATLDTTQCTCLCTCGGKNKLHKAEQDRRHIQFLMGLNEVYTIVRGSILMMNPLPTMAQTFSILVQEVKQRKIKPHSRVHLDSTSLSASTNNSSGSRQSNAGNNINTFRTSFVPSRRGGKGVYKQNNPTNNSSSDYYTGSFSNSGNSFRTYPSNYNKSNLFCDYCKKSCHIEEKCYRLHGFPQDFKFTKGRNSGSAANVHGNSGSTASEKYEEQGNNLTHSFTYDQYNQLLSLLGNIHVHGEATSDGHKNSADGFTHEQGAVNLAGILACHSSITDFGKMSCKCVVSPAASWIIDSGATNHMTYNKVLLTKIRPLAYPFLVTLPNGYKVKVTEIGDAYLNSTLTLYQGPSLKSPLEIGSAKDGLYFTCSRCPNCRNSSGSSSLASVPSSSASYPVSHKPFTCISSVKSLHENNKDICWTPQQSVSNLCPVSFHKSRKKPIGCRWVYKIKHRADGIVERFKARLVVKGYTQQAGVDYNETFSPVVKMTTASRQWYEKLVTTLCSRGYSHSDSDYSLFHRKVGISVVFVAVYVDDIILTGTDLAEIEYLKAHLHDQFKIKDLGKLHYFLGLEILYKDNGVLISQKKFATDLIKEFGCSNCSTTSSPLDPSVKLSSTEGTLLTDPTYYRKKSVSGYIVFLGDSPIGWKSKKQTTISLSSAEAEYRAIRKAAIHIAKNPVFHERTKHIEVDCHFVRNKLQEGLITLHHVSTSEQMTDILTKALNGPSHSNILRKLNCSSSPEIQSSSHGVLMKY</sequence>
<evidence type="ECO:0000259" key="5">
    <source>
        <dbReference type="Pfam" id="PF22936"/>
    </source>
</evidence>
<feature type="region of interest" description="Disordered" evidence="2">
    <location>
        <begin position="258"/>
        <end position="277"/>
    </location>
</feature>
<feature type="region of interest" description="Disordered" evidence="2">
    <location>
        <begin position="1"/>
        <end position="25"/>
    </location>
</feature>
<evidence type="ECO:0000259" key="4">
    <source>
        <dbReference type="Pfam" id="PF14244"/>
    </source>
</evidence>
<dbReference type="GeneID" id="107019263"/>
<gene>
    <name evidence="7" type="primary">LOC107019263</name>
</gene>
<feature type="domain" description="Retrotransposon Copia-like N-terminal" evidence="4">
    <location>
        <begin position="40"/>
        <end position="83"/>
    </location>
</feature>
<dbReference type="Pfam" id="PF07727">
    <property type="entry name" value="RVT_2"/>
    <property type="match status" value="1"/>
</dbReference>
<dbReference type="PANTHER" id="PTHR37610:SF40">
    <property type="entry name" value="OS01G0909600 PROTEIN"/>
    <property type="match status" value="1"/>
</dbReference>
<keyword evidence="1" id="KW-0378">Hydrolase</keyword>
<dbReference type="Pfam" id="PF14244">
    <property type="entry name" value="Retrotran_gag_3"/>
    <property type="match status" value="1"/>
</dbReference>
<evidence type="ECO:0000256" key="2">
    <source>
        <dbReference type="SAM" id="MobiDB-lite"/>
    </source>
</evidence>
<keyword evidence="1" id="KW-0645">Protease</keyword>
<evidence type="ECO:0000313" key="7">
    <source>
        <dbReference type="RefSeq" id="XP_015075294.1"/>
    </source>
</evidence>
<evidence type="ECO:0000313" key="6">
    <source>
        <dbReference type="Proteomes" id="UP000694930"/>
    </source>
</evidence>
<feature type="region of interest" description="Disordered" evidence="2">
    <location>
        <begin position="218"/>
        <end position="248"/>
    </location>
</feature>
<evidence type="ECO:0000259" key="3">
    <source>
        <dbReference type="Pfam" id="PF07727"/>
    </source>
</evidence>
<feature type="region of interest" description="Disordered" evidence="2">
    <location>
        <begin position="334"/>
        <end position="354"/>
    </location>
</feature>
<accession>A0ABM1GSL3</accession>
<dbReference type="InterPro" id="IPR029472">
    <property type="entry name" value="Copia-like_N"/>
</dbReference>
<dbReference type="RefSeq" id="XP_015075294.1">
    <property type="nucleotide sequence ID" value="XM_015219808.1"/>
</dbReference>
<dbReference type="Proteomes" id="UP000694930">
    <property type="component" value="Chromosome 5"/>
</dbReference>
<name>A0ABM1GSL3_SOLPN</name>
<organism evidence="6 7">
    <name type="scientific">Solanum pennellii</name>
    <name type="common">Tomato</name>
    <name type="synonym">Lycopersicon pennellii</name>
    <dbReference type="NCBI Taxonomy" id="28526"/>
    <lineage>
        <taxon>Eukaryota</taxon>
        <taxon>Viridiplantae</taxon>
        <taxon>Streptophyta</taxon>
        <taxon>Embryophyta</taxon>
        <taxon>Tracheophyta</taxon>
        <taxon>Spermatophyta</taxon>
        <taxon>Magnoliopsida</taxon>
        <taxon>eudicotyledons</taxon>
        <taxon>Gunneridae</taxon>
        <taxon>Pentapetalae</taxon>
        <taxon>asterids</taxon>
        <taxon>lamiids</taxon>
        <taxon>Solanales</taxon>
        <taxon>Solanaceae</taxon>
        <taxon>Solanoideae</taxon>
        <taxon>Solaneae</taxon>
        <taxon>Solanum</taxon>
        <taxon>Solanum subgen. Lycopersicon</taxon>
    </lineage>
</organism>
<dbReference type="InterPro" id="IPR043502">
    <property type="entry name" value="DNA/RNA_pol_sf"/>
</dbReference>
<dbReference type="InterPro" id="IPR013103">
    <property type="entry name" value="RVT_2"/>
</dbReference>
<dbReference type="InterPro" id="IPR054722">
    <property type="entry name" value="PolX-like_BBD"/>
</dbReference>
<proteinExistence type="predicted"/>
<dbReference type="Pfam" id="PF22936">
    <property type="entry name" value="Pol_BBD"/>
    <property type="match status" value="1"/>
</dbReference>
<feature type="domain" description="Retrovirus-related Pol polyprotein from transposon TNT 1-94-like beta-barrel" evidence="5">
    <location>
        <begin position="434"/>
        <end position="482"/>
    </location>
</feature>
<keyword evidence="6" id="KW-1185">Reference proteome</keyword>
<reference evidence="6" key="1">
    <citation type="journal article" date="2014" name="Nat. Genet.">
        <title>The genome of the stress-tolerant wild tomato species Solanum pennellii.</title>
        <authorList>
            <person name="Bolger A."/>
            <person name="Scossa F."/>
            <person name="Bolger M.E."/>
            <person name="Lanz C."/>
            <person name="Maumus F."/>
            <person name="Tohge T."/>
            <person name="Quesneville H."/>
            <person name="Alseekh S."/>
            <person name="Sorensen I."/>
            <person name="Lichtenstein G."/>
            <person name="Fich E.A."/>
            <person name="Conte M."/>
            <person name="Keller H."/>
            <person name="Schneeberger K."/>
            <person name="Schwacke R."/>
            <person name="Ofner I."/>
            <person name="Vrebalov J."/>
            <person name="Xu Y."/>
            <person name="Osorio S."/>
            <person name="Aflitos S.A."/>
            <person name="Schijlen E."/>
            <person name="Jimenez-Gomez J.M."/>
            <person name="Ryngajllo M."/>
            <person name="Kimura S."/>
            <person name="Kumar R."/>
            <person name="Koenig D."/>
            <person name="Headland L.R."/>
            <person name="Maloof J.N."/>
            <person name="Sinha N."/>
            <person name="van Ham R.C."/>
            <person name="Lankhorst R.K."/>
            <person name="Mao L."/>
            <person name="Vogel A."/>
            <person name="Arsova B."/>
            <person name="Panstruga R."/>
            <person name="Fei Z."/>
            <person name="Rose J.K."/>
            <person name="Zamir D."/>
            <person name="Carrari F."/>
            <person name="Giovannoni J.J."/>
            <person name="Weigel D."/>
            <person name="Usadel B."/>
            <person name="Fernie A.R."/>
        </authorList>
    </citation>
    <scope>NUCLEOTIDE SEQUENCE [LARGE SCALE GENOMIC DNA]</scope>
    <source>
        <strain evidence="6">cv. LA0716</strain>
    </source>
</reference>
<feature type="domain" description="Reverse transcriptase Ty1/copia-type" evidence="3">
    <location>
        <begin position="628"/>
        <end position="747"/>
    </location>
</feature>
<keyword evidence="1" id="KW-0064">Aspartyl protease</keyword>
<reference evidence="7" key="2">
    <citation type="submission" date="2025-08" db="UniProtKB">
        <authorList>
            <consortium name="RefSeq"/>
        </authorList>
    </citation>
    <scope>IDENTIFICATION</scope>
</reference>
<feature type="compositionally biased region" description="Low complexity" evidence="2">
    <location>
        <begin position="225"/>
        <end position="242"/>
    </location>
</feature>
<evidence type="ECO:0000256" key="1">
    <source>
        <dbReference type="ARBA" id="ARBA00022750"/>
    </source>
</evidence>
<dbReference type="PANTHER" id="PTHR37610">
    <property type="entry name" value="CCHC-TYPE DOMAIN-CONTAINING PROTEIN"/>
    <property type="match status" value="1"/>
</dbReference>
<protein>
    <submittedName>
        <fullName evidence="7">Uncharacterized protein LOC107019263</fullName>
    </submittedName>
</protein>
<dbReference type="SUPFAM" id="SSF56672">
    <property type="entry name" value="DNA/RNA polymerases"/>
    <property type="match status" value="1"/>
</dbReference>
<dbReference type="CDD" id="cd09272">
    <property type="entry name" value="RNase_HI_RT_Ty1"/>
    <property type="match status" value="1"/>
</dbReference>
<feature type="compositionally biased region" description="Polar residues" evidence="2">
    <location>
        <begin position="266"/>
        <end position="277"/>
    </location>
</feature>